<dbReference type="GeneID" id="30189869"/>
<gene>
    <name evidence="2" type="ORF">L198_00656</name>
</gene>
<dbReference type="EMBL" id="AWGH01000001">
    <property type="protein sequence ID" value="ODO08917.1"/>
    <property type="molecule type" value="Genomic_DNA"/>
</dbReference>
<evidence type="ECO:0000256" key="1">
    <source>
        <dbReference type="SAM" id="MobiDB-lite"/>
    </source>
</evidence>
<organism evidence="2 3">
    <name type="scientific">Cryptococcus wingfieldii CBS 7118</name>
    <dbReference type="NCBI Taxonomy" id="1295528"/>
    <lineage>
        <taxon>Eukaryota</taxon>
        <taxon>Fungi</taxon>
        <taxon>Dikarya</taxon>
        <taxon>Basidiomycota</taxon>
        <taxon>Agaricomycotina</taxon>
        <taxon>Tremellomycetes</taxon>
        <taxon>Tremellales</taxon>
        <taxon>Cryptococcaceae</taxon>
        <taxon>Cryptococcus</taxon>
    </lineage>
</organism>
<accession>A0A1E3K8R6</accession>
<evidence type="ECO:0000313" key="2">
    <source>
        <dbReference type="EMBL" id="ODO08917.1"/>
    </source>
</evidence>
<dbReference type="Proteomes" id="UP000094819">
    <property type="component" value="Unassembled WGS sequence"/>
</dbReference>
<dbReference type="AlphaFoldDB" id="A0A1E3K8R6"/>
<feature type="compositionally biased region" description="Basic and acidic residues" evidence="1">
    <location>
        <begin position="8"/>
        <end position="18"/>
    </location>
</feature>
<name>A0A1E3K8R6_9TREE</name>
<feature type="compositionally biased region" description="Pro residues" evidence="1">
    <location>
        <begin position="69"/>
        <end position="78"/>
    </location>
</feature>
<feature type="region of interest" description="Disordered" evidence="1">
    <location>
        <begin position="1"/>
        <end position="87"/>
    </location>
</feature>
<proteinExistence type="predicted"/>
<protein>
    <submittedName>
        <fullName evidence="2">Uncharacterized protein</fullName>
    </submittedName>
</protein>
<dbReference type="RefSeq" id="XP_019035772.1">
    <property type="nucleotide sequence ID" value="XM_019172830.1"/>
</dbReference>
<evidence type="ECO:0000313" key="3">
    <source>
        <dbReference type="Proteomes" id="UP000094819"/>
    </source>
</evidence>
<comment type="caution">
    <text evidence="2">The sequence shown here is derived from an EMBL/GenBank/DDBJ whole genome shotgun (WGS) entry which is preliminary data.</text>
</comment>
<reference evidence="2 3" key="1">
    <citation type="submission" date="2016-06" db="EMBL/GenBank/DDBJ databases">
        <title>Evolution of pathogenesis and genome organization in the Tremellales.</title>
        <authorList>
            <person name="Cuomo C."/>
            <person name="Litvintseva A."/>
            <person name="Heitman J."/>
            <person name="Chen Y."/>
            <person name="Sun S."/>
            <person name="Springer D."/>
            <person name="Dromer F."/>
            <person name="Young S."/>
            <person name="Zeng Q."/>
            <person name="Chapman S."/>
            <person name="Gujja S."/>
            <person name="Saif S."/>
            <person name="Birren B."/>
        </authorList>
    </citation>
    <scope>NUCLEOTIDE SEQUENCE [LARGE SCALE GENOMIC DNA]</scope>
    <source>
        <strain evidence="2 3">CBS 7118</strain>
    </source>
</reference>
<sequence>MTHLVDNISERREARATTRESGCPEEVSFQLNVPNGERRRRTHCNHAPLEPTTPFFHLPFQSAPSTFPSNPPPPPSPTSPSVHDPTEVYLLSISSQSSSSSGEAEVSQR</sequence>
<keyword evidence="3" id="KW-1185">Reference proteome</keyword>